<evidence type="ECO:0000313" key="1">
    <source>
        <dbReference type="EMBL" id="KAG6514386.1"/>
    </source>
</evidence>
<comment type="caution">
    <text evidence="1">The sequence shown here is derived from an EMBL/GenBank/DDBJ whole genome shotgun (WGS) entry which is preliminary data.</text>
</comment>
<dbReference type="Proteomes" id="UP000734854">
    <property type="component" value="Unassembled WGS sequence"/>
</dbReference>
<name>A0A8J5H0T1_ZINOF</name>
<sequence length="64" mass="7083">MIWLINSTPSMIDTPKEAAGLPLSSFTLAFPLQMLNGFQSFDGCRVGILLPPTCFLREKGLFHL</sequence>
<organism evidence="1 2">
    <name type="scientific">Zingiber officinale</name>
    <name type="common">Ginger</name>
    <name type="synonym">Amomum zingiber</name>
    <dbReference type="NCBI Taxonomy" id="94328"/>
    <lineage>
        <taxon>Eukaryota</taxon>
        <taxon>Viridiplantae</taxon>
        <taxon>Streptophyta</taxon>
        <taxon>Embryophyta</taxon>
        <taxon>Tracheophyta</taxon>
        <taxon>Spermatophyta</taxon>
        <taxon>Magnoliopsida</taxon>
        <taxon>Liliopsida</taxon>
        <taxon>Zingiberales</taxon>
        <taxon>Zingiberaceae</taxon>
        <taxon>Zingiber</taxon>
    </lineage>
</organism>
<proteinExistence type="predicted"/>
<gene>
    <name evidence="1" type="ORF">ZIOFF_024739</name>
</gene>
<protein>
    <submittedName>
        <fullName evidence="1">Uncharacterized protein</fullName>
    </submittedName>
</protein>
<accession>A0A8J5H0T1</accession>
<evidence type="ECO:0000313" key="2">
    <source>
        <dbReference type="Proteomes" id="UP000734854"/>
    </source>
</evidence>
<reference evidence="1 2" key="1">
    <citation type="submission" date="2020-08" db="EMBL/GenBank/DDBJ databases">
        <title>Plant Genome Project.</title>
        <authorList>
            <person name="Zhang R.-G."/>
        </authorList>
    </citation>
    <scope>NUCLEOTIDE SEQUENCE [LARGE SCALE GENOMIC DNA]</scope>
    <source>
        <tissue evidence="1">Rhizome</tissue>
    </source>
</reference>
<dbReference type="AlphaFoldDB" id="A0A8J5H0T1"/>
<keyword evidence="2" id="KW-1185">Reference proteome</keyword>
<dbReference type="EMBL" id="JACMSC010000007">
    <property type="protein sequence ID" value="KAG6514386.1"/>
    <property type="molecule type" value="Genomic_DNA"/>
</dbReference>